<dbReference type="EMBL" id="JAEVHI010000001">
    <property type="protein sequence ID" value="KAG5303687.1"/>
    <property type="molecule type" value="Genomic_DNA"/>
</dbReference>
<name>A0A8H7Z8F4_AJECA</name>
<evidence type="ECO:0000313" key="2">
    <source>
        <dbReference type="EMBL" id="KAG5303687.1"/>
    </source>
</evidence>
<protein>
    <submittedName>
        <fullName evidence="2">Uncharacterized protein</fullName>
    </submittedName>
</protein>
<dbReference type="Proteomes" id="UP000670092">
    <property type="component" value="Unassembled WGS sequence"/>
</dbReference>
<feature type="compositionally biased region" description="Basic and acidic residues" evidence="1">
    <location>
        <begin position="218"/>
        <end position="232"/>
    </location>
</feature>
<accession>A0A8H7Z8F4</accession>
<sequence>MTGKLTLHKSPKRKRDGIDYQQRTTSSSPASSHTSISVKDGGHLSDEYSPAVGGNSPQISVVGELGELDLHGTSSHRFVESTDNGAADYKQTINQGDEAPSEQGLMNVDASPTVTSITTKDTEKITSALLGDGGLQTMSPVPVPQQKPKPNSQQKPMSRRKSPPLSSNEDQNPLTWHDSEITGYAPTDPNDDGYGINGVGFKPTAAVAWDRSQRRQKQVAEWKSREAKEARERRKSRRDGNLLNEHAENTGHNYKKVKFDISTED</sequence>
<gene>
    <name evidence="2" type="ORF">I7I52_01760</name>
</gene>
<evidence type="ECO:0000313" key="3">
    <source>
        <dbReference type="Proteomes" id="UP000670092"/>
    </source>
</evidence>
<reference evidence="2 3" key="1">
    <citation type="submission" date="2021-01" db="EMBL/GenBank/DDBJ databases">
        <title>Chromosome-level genome assembly of a human fungal pathogen reveals clustering of transcriptionally co-regulated genes.</title>
        <authorList>
            <person name="Voorhies M."/>
            <person name="Cohen S."/>
            <person name="Shea T.P."/>
            <person name="Petrus S."/>
            <person name="Munoz J.F."/>
            <person name="Poplawski S."/>
            <person name="Goldman W.E."/>
            <person name="Michael T."/>
            <person name="Cuomo C.A."/>
            <person name="Sil A."/>
            <person name="Beyhan S."/>
        </authorList>
    </citation>
    <scope>NUCLEOTIDE SEQUENCE [LARGE SCALE GENOMIC DNA]</scope>
    <source>
        <strain evidence="2 3">G184AR</strain>
    </source>
</reference>
<feature type="compositionally biased region" description="Basic residues" evidence="1">
    <location>
        <begin position="1"/>
        <end position="15"/>
    </location>
</feature>
<organism evidence="2 3">
    <name type="scientific">Ajellomyces capsulatus</name>
    <name type="common">Darling's disease fungus</name>
    <name type="synonym">Histoplasma capsulatum</name>
    <dbReference type="NCBI Taxonomy" id="5037"/>
    <lineage>
        <taxon>Eukaryota</taxon>
        <taxon>Fungi</taxon>
        <taxon>Dikarya</taxon>
        <taxon>Ascomycota</taxon>
        <taxon>Pezizomycotina</taxon>
        <taxon>Eurotiomycetes</taxon>
        <taxon>Eurotiomycetidae</taxon>
        <taxon>Onygenales</taxon>
        <taxon>Ajellomycetaceae</taxon>
        <taxon>Histoplasma</taxon>
    </lineage>
</organism>
<feature type="compositionally biased region" description="Low complexity" evidence="1">
    <location>
        <begin position="24"/>
        <end position="37"/>
    </location>
</feature>
<feature type="compositionally biased region" description="Polar residues" evidence="1">
    <location>
        <begin position="164"/>
        <end position="174"/>
    </location>
</feature>
<dbReference type="VEuPathDB" id="FungiDB:I7I52_01760"/>
<comment type="caution">
    <text evidence="2">The sequence shown here is derived from an EMBL/GenBank/DDBJ whole genome shotgun (WGS) entry which is preliminary data.</text>
</comment>
<feature type="compositionally biased region" description="Polar residues" evidence="1">
    <location>
        <begin position="72"/>
        <end position="84"/>
    </location>
</feature>
<feature type="compositionally biased region" description="Polar residues" evidence="1">
    <location>
        <begin position="110"/>
        <end position="119"/>
    </location>
</feature>
<proteinExistence type="predicted"/>
<feature type="region of interest" description="Disordered" evidence="1">
    <location>
        <begin position="72"/>
        <end position="265"/>
    </location>
</feature>
<feature type="region of interest" description="Disordered" evidence="1">
    <location>
        <begin position="1"/>
        <end position="59"/>
    </location>
</feature>
<dbReference type="OrthoDB" id="5391950at2759"/>
<dbReference type="AlphaFoldDB" id="A0A8H7Z8F4"/>
<evidence type="ECO:0000256" key="1">
    <source>
        <dbReference type="SAM" id="MobiDB-lite"/>
    </source>
</evidence>